<reference evidence="1 2" key="1">
    <citation type="submission" date="2015-09" db="EMBL/GenBank/DDBJ databases">
        <title>Trachymyrmex zeteki WGS genome.</title>
        <authorList>
            <person name="Nygaard S."/>
            <person name="Hu H."/>
            <person name="Boomsma J."/>
            <person name="Zhang G."/>
        </authorList>
    </citation>
    <scope>NUCLEOTIDE SEQUENCE [LARGE SCALE GENOMIC DNA]</scope>
    <source>
        <strain evidence="1">Tzet28-1</strain>
        <tissue evidence="1">Whole body</tissue>
    </source>
</reference>
<evidence type="ECO:0000313" key="1">
    <source>
        <dbReference type="EMBL" id="KYQ60198.1"/>
    </source>
</evidence>
<dbReference type="EMBL" id="KQ982080">
    <property type="protein sequence ID" value="KYQ60198.1"/>
    <property type="molecule type" value="Genomic_DNA"/>
</dbReference>
<sequence>MEGNRGSGKGQDLLRIIKEGSGSSVLIESILGSPERVRCLSCQFNKSLLSFLSTPCDTGTRMPPEYPFANAYEHGPSIPRTNENEWVCGKRWRRRGVPGIFKASFKMLL</sequence>
<name>A0A151XIU4_9HYME</name>
<accession>A0A151XIU4</accession>
<dbReference type="Proteomes" id="UP000075809">
    <property type="component" value="Unassembled WGS sequence"/>
</dbReference>
<dbReference type="AlphaFoldDB" id="A0A151XIU4"/>
<protein>
    <submittedName>
        <fullName evidence="1">Uncharacterized protein</fullName>
    </submittedName>
</protein>
<gene>
    <name evidence="1" type="ORF">ALC60_00605</name>
</gene>
<organism evidence="1 2">
    <name type="scientific">Mycetomoellerius zeteki</name>
    <dbReference type="NCBI Taxonomy" id="64791"/>
    <lineage>
        <taxon>Eukaryota</taxon>
        <taxon>Metazoa</taxon>
        <taxon>Ecdysozoa</taxon>
        <taxon>Arthropoda</taxon>
        <taxon>Hexapoda</taxon>
        <taxon>Insecta</taxon>
        <taxon>Pterygota</taxon>
        <taxon>Neoptera</taxon>
        <taxon>Endopterygota</taxon>
        <taxon>Hymenoptera</taxon>
        <taxon>Apocrita</taxon>
        <taxon>Aculeata</taxon>
        <taxon>Formicoidea</taxon>
        <taxon>Formicidae</taxon>
        <taxon>Myrmicinae</taxon>
        <taxon>Mycetomoellerius</taxon>
    </lineage>
</organism>
<proteinExistence type="predicted"/>
<evidence type="ECO:0000313" key="2">
    <source>
        <dbReference type="Proteomes" id="UP000075809"/>
    </source>
</evidence>
<keyword evidence="2" id="KW-1185">Reference proteome</keyword>